<proteinExistence type="predicted"/>
<dbReference type="InterPro" id="IPR005690">
    <property type="entry name" value="Toc86_159"/>
</dbReference>
<dbReference type="PROSITE" id="PS51720">
    <property type="entry name" value="G_AIG1"/>
    <property type="match status" value="1"/>
</dbReference>
<dbReference type="SUPFAM" id="SSF52540">
    <property type="entry name" value="P-loop containing nucleoside triphosphate hydrolases"/>
    <property type="match status" value="1"/>
</dbReference>
<accession>A0ABR2BVX8</accession>
<dbReference type="Pfam" id="PF11886">
    <property type="entry name" value="TOC159_MAD"/>
    <property type="match status" value="1"/>
</dbReference>
<gene>
    <name evidence="1" type="ORF">V6N12_033552</name>
</gene>
<name>A0ABR2BVX8_9ROSI</name>
<dbReference type="PANTHER" id="PTHR10903">
    <property type="entry name" value="GTPASE, IMAP FAMILY MEMBER-RELATED"/>
    <property type="match status" value="1"/>
</dbReference>
<evidence type="ECO:0000313" key="1">
    <source>
        <dbReference type="EMBL" id="KAK8511275.1"/>
    </source>
</evidence>
<dbReference type="Pfam" id="PF04548">
    <property type="entry name" value="AIG1"/>
    <property type="match status" value="1"/>
</dbReference>
<dbReference type="InterPro" id="IPR006703">
    <property type="entry name" value="G_AIG1"/>
</dbReference>
<comment type="caution">
    <text evidence="1">The sequence shown here is derived from an EMBL/GenBank/DDBJ whole genome shotgun (WGS) entry which is preliminary data.</text>
</comment>
<evidence type="ECO:0000313" key="2">
    <source>
        <dbReference type="Proteomes" id="UP001472677"/>
    </source>
</evidence>
<dbReference type="Proteomes" id="UP001472677">
    <property type="component" value="Unassembled WGS sequence"/>
</dbReference>
<dbReference type="Gene3D" id="3.40.50.300">
    <property type="entry name" value="P-loop containing nucleotide triphosphate hydrolases"/>
    <property type="match status" value="1"/>
</dbReference>
<reference evidence="1 2" key="1">
    <citation type="journal article" date="2024" name="G3 (Bethesda)">
        <title>Genome assembly of Hibiscus sabdariffa L. provides insights into metabolisms of medicinal natural products.</title>
        <authorList>
            <person name="Kim T."/>
        </authorList>
    </citation>
    <scope>NUCLEOTIDE SEQUENCE [LARGE SCALE GENOMIC DNA]</scope>
    <source>
        <strain evidence="1">TK-2024</strain>
        <tissue evidence="1">Old leaves</tissue>
    </source>
</reference>
<sequence length="1288" mass="140752">MDSRPATETPTGSLLIRAPLTVDSDSEYDSNGLETASTVGASSFNSFEENNSELGLSEEGEGFLSGNEEFDTVSEGERPFGEDPEREISLGGGDNGGVGQSYKLYVANKDDDDGDLDLESLGNNSMVDEDVGLVDGSKSNQVVVPIAQLSMDDEVLSEEEMVAEVEDGGFSDVVKVPGSVGSSPRVKVASWVEEEEPLVNRYDLDAVVKSEVENGGLEDSVGEDKGSDLEGSQKDVLVEISKLDEDVKPSADTSIATENPVEGMVKSKHGDGREIGGNGSVMVNGPNHDSQPVVNSEVEKGGLEDVGGEDKESILEGSQKDALVEISRLDEDVMPSADKSIAPENLVVERVELKYGNGHEIEENGSVIAESVDKVVMSDLKELSDIDSFEVSAPISILDQSVKSGEEDLAKCVLEKGFLSDDDVVELIFGSSETTKQVVNEVDSEHQLETASHQIVIESDEESEAEREYEAKEQQDSTALAALLKDAASDEEAEAEREYEAKELLSTAALAALLKAAAGGESDGVGLTITSRDGSRVFTLDHPAHSGSSLHSSKVDPPSNTVDNASKDKINDEDKWRFEKLQLIRVKFLRLVQRLGHSHTDPMVAQVLYRLALASGSLFNQEFTLESAKRAAMQLEAEGKDDLDFSLNILVLGKTGVGKSASINSILCEQKSRVDAFQPATTAVKEIVGTVDGVKMRIFDTPGLRSPVTEEATNRKLLASMKRFVRKFPPDVVLYVDRLDVHEKDLTDVLLLRSLTDSLGSSIWQNAIVTLTHAASASPEGPFGEPISFEVFVAQRSHVIHRAISQAVGDLRLMNPSMKPVALVENHPSGPRDGNGEALLPNGQSWRSQLLLLCYSLKILSETSSLLKPQEHFDHQKLFGFRLRPPPLPYLLSSLLQSRPHPKLPNNDGSEDVDLDAELRDSMYSGEEDNNEYDQLPPFKPLKKSQVDKLSKEQRKAYYDEYDYRIKLLQKKQWREEVKRMREIKKKRKDGDDNGYVRDDGNTEEGDPATIQVPLPDMVLPPSFDGDNPTYRYRILDSASQLLIRPVLDPQAWDHDIGYDGISLERSLAIAGYFPGSFAVQVTKDKREFNIHLDSSVCAKHGENGSTMAGFDIQTIGKQLAYIFRGETKFRNFETNRTAAGFSVTFLGENMATGLKIEDQIGVGRRMLLAGSAGAMRSQGNTAYGANIEIQLKDEDFPIEQNQTSFGLSLVKWKRDLGLMANLQSQFSIGRGSSMAVRVGLNNKQSGQISIKTSSSDQLHIALVSLIPIAASIFRMVYPGPDFKSSAY</sequence>
<protein>
    <submittedName>
        <fullName evidence="1">Uncharacterized protein</fullName>
    </submittedName>
</protein>
<organism evidence="1 2">
    <name type="scientific">Hibiscus sabdariffa</name>
    <name type="common">roselle</name>
    <dbReference type="NCBI Taxonomy" id="183260"/>
    <lineage>
        <taxon>Eukaryota</taxon>
        <taxon>Viridiplantae</taxon>
        <taxon>Streptophyta</taxon>
        <taxon>Embryophyta</taxon>
        <taxon>Tracheophyta</taxon>
        <taxon>Spermatophyta</taxon>
        <taxon>Magnoliopsida</taxon>
        <taxon>eudicotyledons</taxon>
        <taxon>Gunneridae</taxon>
        <taxon>Pentapetalae</taxon>
        <taxon>rosids</taxon>
        <taxon>malvids</taxon>
        <taxon>Malvales</taxon>
        <taxon>Malvaceae</taxon>
        <taxon>Malvoideae</taxon>
        <taxon>Hibiscus</taxon>
    </lineage>
</organism>
<keyword evidence="2" id="KW-1185">Reference proteome</keyword>
<dbReference type="InterPro" id="IPR027417">
    <property type="entry name" value="P-loop_NTPase"/>
</dbReference>
<dbReference type="NCBIfam" id="TIGR00993">
    <property type="entry name" value="3a0901s04IAP86"/>
    <property type="match status" value="1"/>
</dbReference>
<dbReference type="InterPro" id="IPR024283">
    <property type="entry name" value="TOC159_MAD"/>
</dbReference>
<dbReference type="PANTHER" id="PTHR10903:SF127">
    <property type="entry name" value="TRANSLOCASE OF CHLOROPLAST 159, CHLOROPLASTIC-LIKE"/>
    <property type="match status" value="1"/>
</dbReference>
<dbReference type="InterPro" id="IPR045058">
    <property type="entry name" value="GIMA/IAN/Toc"/>
</dbReference>
<dbReference type="EMBL" id="JBBPBM010000079">
    <property type="protein sequence ID" value="KAK8511275.1"/>
    <property type="molecule type" value="Genomic_DNA"/>
</dbReference>